<dbReference type="InterPro" id="IPR001611">
    <property type="entry name" value="Leu-rich_rpt"/>
</dbReference>
<dbReference type="InterPro" id="IPR050994">
    <property type="entry name" value="At_inactive_RLKs"/>
</dbReference>
<dbReference type="AlphaFoldDB" id="A0A1D2A4E5"/>
<evidence type="ECO:0000256" key="1">
    <source>
        <dbReference type="ARBA" id="ARBA00004430"/>
    </source>
</evidence>
<organism evidence="3">
    <name type="scientific">Auxenochlorella protothecoides</name>
    <name type="common">Green microalga</name>
    <name type="synonym">Chlorella protothecoides</name>
    <dbReference type="NCBI Taxonomy" id="3075"/>
    <lineage>
        <taxon>Eukaryota</taxon>
        <taxon>Viridiplantae</taxon>
        <taxon>Chlorophyta</taxon>
        <taxon>core chlorophytes</taxon>
        <taxon>Trebouxiophyceae</taxon>
        <taxon>Chlorellales</taxon>
        <taxon>Chlorellaceae</taxon>
        <taxon>Auxenochlorella</taxon>
    </lineage>
</organism>
<dbReference type="SUPFAM" id="SSF52058">
    <property type="entry name" value="L domain-like"/>
    <property type="match status" value="1"/>
</dbReference>
<keyword evidence="2" id="KW-0472">Membrane</keyword>
<dbReference type="PANTHER" id="PTHR48010">
    <property type="entry name" value="OS05G0588300 PROTEIN"/>
    <property type="match status" value="1"/>
</dbReference>
<protein>
    <recommendedName>
        <fullName evidence="4">Leucine-rich repeat-containing N-terminal plant-type domain-containing protein</fullName>
    </recommendedName>
</protein>
<reference evidence="3" key="1">
    <citation type="submission" date="2015-08" db="EMBL/GenBank/DDBJ databases">
        <authorList>
            <person name="Babu N.S."/>
            <person name="Beckwith C.J."/>
            <person name="Beseler K.G."/>
            <person name="Brison A."/>
            <person name="Carone J.V."/>
            <person name="Caskin T.P."/>
            <person name="Diamond M."/>
            <person name="Durham M.E."/>
            <person name="Foxe J.M."/>
            <person name="Go M."/>
            <person name="Henderson B.A."/>
            <person name="Jones I.B."/>
            <person name="McGettigan J.A."/>
            <person name="Micheletti S.J."/>
            <person name="Nasrallah M.E."/>
            <person name="Ortiz D."/>
            <person name="Piller C.R."/>
            <person name="Privatt S.R."/>
            <person name="Schneider S.L."/>
            <person name="Sharp S."/>
            <person name="Smith T.C."/>
            <person name="Stanton J.D."/>
            <person name="Ullery H.E."/>
            <person name="Wilson R.J."/>
            <person name="Serrano M.G."/>
            <person name="Buck G."/>
            <person name="Lee V."/>
            <person name="Wang Y."/>
            <person name="Carvalho R."/>
            <person name="Voegtly L."/>
            <person name="Shi R."/>
            <person name="Duckworth R."/>
            <person name="Johnson A."/>
            <person name="Loviza R."/>
            <person name="Walstead R."/>
            <person name="Shah Z."/>
            <person name="Kiflezghi M."/>
            <person name="Wade K."/>
            <person name="Ball S.L."/>
            <person name="Bradley K.W."/>
            <person name="Asai D.J."/>
            <person name="Bowman C.A."/>
            <person name="Russell D.A."/>
            <person name="Pope W.H."/>
            <person name="Jacobs-Sera D."/>
            <person name="Hendrix R.W."/>
            <person name="Hatfull G.F."/>
        </authorList>
    </citation>
    <scope>NUCLEOTIDE SEQUENCE</scope>
</reference>
<name>A0A1D2A4E5_AUXPR</name>
<evidence type="ECO:0008006" key="4">
    <source>
        <dbReference type="Google" id="ProtNLM"/>
    </source>
</evidence>
<evidence type="ECO:0000313" key="3">
    <source>
        <dbReference type="EMBL" id="JAT74062.1"/>
    </source>
</evidence>
<dbReference type="InterPro" id="IPR032675">
    <property type="entry name" value="LRR_dom_sf"/>
</dbReference>
<feature type="transmembrane region" description="Helical" evidence="2">
    <location>
        <begin position="271"/>
        <end position="292"/>
    </location>
</feature>
<sequence length="364" mass="38363">MGLPRKPVWSHPAARLLSALPSQSNGPACTRKQEIPKPIMHSILVRRGPTSSMQRLVALLVGALFELSQVSGSYVNREHFAPSTESVLMQMLSLSSRGTKICPQPTCGVGECSWPGVSCEKGKVVELTLPGAGLRMQFPSNMFSLSELRVLDLRNNELVGPLPAAMPLQLTTINLAHNDLSGTIPQSWASLPHLQRVWLQGNRIDGPLPAGWQEDCGALAVDGPTLPEAPSLVLVCVSTVQHQKDSSEREDALASVLTTPAAPAAAHGSSAGVLCLAILLPLAAIATAVALCTCYRKQRAPPVAPALPGVEDRQAGAVELHPRKRGGENVTLAASTSTSGPIIVIMPNEKEWAIASRSAGKPSG</sequence>
<dbReference type="GO" id="GO:0005930">
    <property type="term" value="C:axoneme"/>
    <property type="evidence" value="ECO:0007669"/>
    <property type="project" value="UniProtKB-SubCell"/>
</dbReference>
<evidence type="ECO:0000256" key="2">
    <source>
        <dbReference type="SAM" id="Phobius"/>
    </source>
</evidence>
<keyword evidence="2" id="KW-1133">Transmembrane helix</keyword>
<dbReference type="PANTHER" id="PTHR48010:SF58">
    <property type="entry name" value="RECEPTOR PROTEIN KINASE-LIKE PROTEIN ZAR1"/>
    <property type="match status" value="1"/>
</dbReference>
<accession>A0A1D2A4E5</accession>
<gene>
    <name evidence="3" type="ORF">g.28089</name>
</gene>
<dbReference type="EMBL" id="GDKF01004560">
    <property type="protein sequence ID" value="JAT74062.1"/>
    <property type="molecule type" value="Transcribed_RNA"/>
</dbReference>
<keyword evidence="2" id="KW-0812">Transmembrane</keyword>
<dbReference type="Gene3D" id="3.80.10.10">
    <property type="entry name" value="Ribonuclease Inhibitor"/>
    <property type="match status" value="1"/>
</dbReference>
<proteinExistence type="predicted"/>
<comment type="subcellular location">
    <subcellularLocation>
        <location evidence="1">Cytoplasm</location>
        <location evidence="1">Cytoskeleton</location>
        <location evidence="1">Cilium axoneme</location>
    </subcellularLocation>
</comment>
<dbReference type="Pfam" id="PF00560">
    <property type="entry name" value="LRR_1"/>
    <property type="match status" value="2"/>
</dbReference>